<dbReference type="EMBL" id="GBXM01082606">
    <property type="protein sequence ID" value="JAH25971.1"/>
    <property type="molecule type" value="Transcribed_RNA"/>
</dbReference>
<sequence>MMVPNLFEIYAHISFMYYPRIIMIADTLQYFI</sequence>
<proteinExistence type="predicted"/>
<accession>A0A0E9R9Z7</accession>
<dbReference type="AlphaFoldDB" id="A0A0E9R9Z7"/>
<name>A0A0E9R9Z7_ANGAN</name>
<protein>
    <submittedName>
        <fullName evidence="1">Uncharacterized protein</fullName>
    </submittedName>
</protein>
<evidence type="ECO:0000313" key="1">
    <source>
        <dbReference type="EMBL" id="JAH25971.1"/>
    </source>
</evidence>
<reference evidence="1" key="1">
    <citation type="submission" date="2014-11" db="EMBL/GenBank/DDBJ databases">
        <authorList>
            <person name="Amaro Gonzalez C."/>
        </authorList>
    </citation>
    <scope>NUCLEOTIDE SEQUENCE</scope>
</reference>
<organism evidence="1">
    <name type="scientific">Anguilla anguilla</name>
    <name type="common">European freshwater eel</name>
    <name type="synonym">Muraena anguilla</name>
    <dbReference type="NCBI Taxonomy" id="7936"/>
    <lineage>
        <taxon>Eukaryota</taxon>
        <taxon>Metazoa</taxon>
        <taxon>Chordata</taxon>
        <taxon>Craniata</taxon>
        <taxon>Vertebrata</taxon>
        <taxon>Euteleostomi</taxon>
        <taxon>Actinopterygii</taxon>
        <taxon>Neopterygii</taxon>
        <taxon>Teleostei</taxon>
        <taxon>Anguilliformes</taxon>
        <taxon>Anguillidae</taxon>
        <taxon>Anguilla</taxon>
    </lineage>
</organism>
<reference evidence="1" key="2">
    <citation type="journal article" date="2015" name="Fish Shellfish Immunol.">
        <title>Early steps in the European eel (Anguilla anguilla)-Vibrio vulnificus interaction in the gills: Role of the RtxA13 toxin.</title>
        <authorList>
            <person name="Callol A."/>
            <person name="Pajuelo D."/>
            <person name="Ebbesson L."/>
            <person name="Teles M."/>
            <person name="MacKenzie S."/>
            <person name="Amaro C."/>
        </authorList>
    </citation>
    <scope>NUCLEOTIDE SEQUENCE</scope>
</reference>